<dbReference type="AlphaFoldDB" id="A0A284QZP9"/>
<protein>
    <recommendedName>
        <fullName evidence="11">Phospholipid/glycerol acyltransferase domain-containing protein</fullName>
    </recommendedName>
</protein>
<accession>A0A284QZP9</accession>
<dbReference type="EMBL" id="FUEG01000003">
    <property type="protein sequence ID" value="SJL01948.1"/>
    <property type="molecule type" value="Genomic_DNA"/>
</dbReference>
<name>A0A284QZP9_ARMOS</name>
<reference evidence="10" key="1">
    <citation type="journal article" date="2017" name="Nat. Ecol. Evol.">
        <title>Genome expansion and lineage-specific genetic innovations in the forest pathogenic fungi Armillaria.</title>
        <authorList>
            <person name="Sipos G."/>
            <person name="Prasanna A.N."/>
            <person name="Walter M.C."/>
            <person name="O'Connor E."/>
            <person name="Balint B."/>
            <person name="Krizsan K."/>
            <person name="Kiss B."/>
            <person name="Hess J."/>
            <person name="Varga T."/>
            <person name="Slot J."/>
            <person name="Riley R."/>
            <person name="Boka B."/>
            <person name="Rigling D."/>
            <person name="Barry K."/>
            <person name="Lee J."/>
            <person name="Mihaltcheva S."/>
            <person name="LaButti K."/>
            <person name="Lipzen A."/>
            <person name="Waldron R."/>
            <person name="Moloney N.M."/>
            <person name="Sperisen C."/>
            <person name="Kredics L."/>
            <person name="Vagvoelgyi C."/>
            <person name="Patrignani A."/>
            <person name="Fitzpatrick D."/>
            <person name="Nagy I."/>
            <person name="Doyle S."/>
            <person name="Anderson J.B."/>
            <person name="Grigoriev I.V."/>
            <person name="Gueldener U."/>
            <person name="Muensterkoetter M."/>
            <person name="Nagy L.G."/>
        </authorList>
    </citation>
    <scope>NUCLEOTIDE SEQUENCE [LARGE SCALE GENOMIC DNA]</scope>
    <source>
        <strain evidence="10">C18/9</strain>
    </source>
</reference>
<evidence type="ECO:0000313" key="9">
    <source>
        <dbReference type="EMBL" id="SJL01948.1"/>
    </source>
</evidence>
<dbReference type="GO" id="GO:0006629">
    <property type="term" value="P:lipid metabolic process"/>
    <property type="evidence" value="ECO:0007669"/>
    <property type="project" value="UniProtKB-KW"/>
</dbReference>
<evidence type="ECO:0000256" key="7">
    <source>
        <dbReference type="SAM" id="MobiDB-lite"/>
    </source>
</evidence>
<proteinExistence type="predicted"/>
<keyword evidence="2 8" id="KW-0812">Transmembrane</keyword>
<evidence type="ECO:0000256" key="4">
    <source>
        <dbReference type="ARBA" id="ARBA00023098"/>
    </source>
</evidence>
<dbReference type="OMA" id="WFRFLWD"/>
<evidence type="ECO:0008006" key="11">
    <source>
        <dbReference type="Google" id="ProtNLM"/>
    </source>
</evidence>
<dbReference type="PANTHER" id="PTHR23063">
    <property type="entry name" value="PHOSPHOLIPID ACYLTRANSFERASE"/>
    <property type="match status" value="1"/>
</dbReference>
<keyword evidence="6" id="KW-0012">Acyltransferase</keyword>
<dbReference type="Proteomes" id="UP000219338">
    <property type="component" value="Unassembled WGS sequence"/>
</dbReference>
<evidence type="ECO:0000313" key="10">
    <source>
        <dbReference type="Proteomes" id="UP000219338"/>
    </source>
</evidence>
<keyword evidence="4" id="KW-0443">Lipid metabolism</keyword>
<evidence type="ECO:0000256" key="6">
    <source>
        <dbReference type="ARBA" id="ARBA00023315"/>
    </source>
</evidence>
<dbReference type="GO" id="GO:0016746">
    <property type="term" value="F:acyltransferase activity"/>
    <property type="evidence" value="ECO:0007669"/>
    <property type="project" value="UniProtKB-KW"/>
</dbReference>
<gene>
    <name evidence="9" type="ORF">ARMOST_05272</name>
</gene>
<keyword evidence="10" id="KW-1185">Reference proteome</keyword>
<keyword evidence="3 8" id="KW-1133">Transmembrane helix</keyword>
<feature type="transmembrane region" description="Helical" evidence="8">
    <location>
        <begin position="47"/>
        <end position="71"/>
    </location>
</feature>
<organism evidence="9 10">
    <name type="scientific">Armillaria ostoyae</name>
    <name type="common">Armillaria root rot fungus</name>
    <dbReference type="NCBI Taxonomy" id="47428"/>
    <lineage>
        <taxon>Eukaryota</taxon>
        <taxon>Fungi</taxon>
        <taxon>Dikarya</taxon>
        <taxon>Basidiomycota</taxon>
        <taxon>Agaricomycotina</taxon>
        <taxon>Agaricomycetes</taxon>
        <taxon>Agaricomycetidae</taxon>
        <taxon>Agaricales</taxon>
        <taxon>Marasmiineae</taxon>
        <taxon>Physalacriaceae</taxon>
        <taxon>Armillaria</taxon>
    </lineage>
</organism>
<evidence type="ECO:0000256" key="8">
    <source>
        <dbReference type="SAM" id="Phobius"/>
    </source>
</evidence>
<dbReference type="PANTHER" id="PTHR23063:SF60">
    <property type="entry name" value="LYSOPHOSPHATIDIC ACID:OLEOYL-COA ACYLTRANSFERASE 1"/>
    <property type="match status" value="1"/>
</dbReference>
<feature type="transmembrane region" description="Helical" evidence="8">
    <location>
        <begin position="77"/>
        <end position="101"/>
    </location>
</feature>
<dbReference type="OrthoDB" id="272512at2759"/>
<keyword evidence="5 8" id="KW-0472">Membrane</keyword>
<feature type="region of interest" description="Disordered" evidence="7">
    <location>
        <begin position="156"/>
        <end position="184"/>
    </location>
</feature>
<evidence type="ECO:0000256" key="5">
    <source>
        <dbReference type="ARBA" id="ARBA00023136"/>
    </source>
</evidence>
<evidence type="ECO:0000256" key="1">
    <source>
        <dbReference type="ARBA" id="ARBA00022679"/>
    </source>
</evidence>
<sequence length="382" mass="41929">MEKYSAYRDPGTGIQPFLAPVAPPSPSGDVLAKIVLPIRYLIGTVRIILVLLVLGLYLILVEGICFIFKPVAPLHRILARLLTALLSRLALLSAGIFWIHVECIKRKRGRQSQTTDQWDPRPGDVIVSNWVSWIEILWLAFRFNPVFVLPVPASSALTSAPSKSSDPVSRTPGRRTGTGSANVSVSTRAPRERISIIGFQRLSLLNVLRQSGNVPPYRVGQGLAPQSFEAIRSTSDRPIVVFPECTTSNGRGLIRFCDVFNQNIPVQGWQVFVMCVRYDTPTILSSTLSHSIPARSVNPLSQVFNVATSITPPNVSIRLLAPSESPSSPTFLASDVLGGSYNDQLSEACAALIAQLGKMKRTGMGWEDKANFLEFYWGRRSS</sequence>
<keyword evidence="1" id="KW-0808">Transferase</keyword>
<dbReference type="STRING" id="47428.A0A284QZP9"/>
<evidence type="ECO:0000256" key="2">
    <source>
        <dbReference type="ARBA" id="ARBA00022692"/>
    </source>
</evidence>
<feature type="compositionally biased region" description="Low complexity" evidence="7">
    <location>
        <begin position="156"/>
        <end position="165"/>
    </location>
</feature>
<evidence type="ECO:0000256" key="3">
    <source>
        <dbReference type="ARBA" id="ARBA00022989"/>
    </source>
</evidence>